<feature type="transmembrane region" description="Helical" evidence="1">
    <location>
        <begin position="89"/>
        <end position="105"/>
    </location>
</feature>
<protein>
    <submittedName>
        <fullName evidence="2">Uncharacterized protein</fullName>
    </submittedName>
</protein>
<feature type="transmembrane region" description="Helical" evidence="1">
    <location>
        <begin position="31"/>
        <end position="49"/>
    </location>
</feature>
<feature type="transmembrane region" description="Helical" evidence="1">
    <location>
        <begin position="6"/>
        <end position="24"/>
    </location>
</feature>
<evidence type="ECO:0000313" key="2">
    <source>
        <dbReference type="EMBL" id="QAA34258.1"/>
    </source>
</evidence>
<feature type="transmembrane region" description="Helical" evidence="1">
    <location>
        <begin position="55"/>
        <end position="77"/>
    </location>
</feature>
<name>A0A410DYX2_9CLOT</name>
<keyword evidence="1" id="KW-0472">Membrane</keyword>
<keyword evidence="1" id="KW-1133">Transmembrane helix</keyword>
<dbReference type="EMBL" id="CP025746">
    <property type="protein sequence ID" value="QAA34258.1"/>
    <property type="molecule type" value="Genomic_DNA"/>
</dbReference>
<proteinExistence type="predicted"/>
<keyword evidence="1" id="KW-0812">Transmembrane</keyword>
<dbReference type="OrthoDB" id="2940338at2"/>
<organism evidence="2 3">
    <name type="scientific">Clostridium manihotivorum</name>
    <dbReference type="NCBI Taxonomy" id="2320868"/>
    <lineage>
        <taxon>Bacteria</taxon>
        <taxon>Bacillati</taxon>
        <taxon>Bacillota</taxon>
        <taxon>Clostridia</taxon>
        <taxon>Eubacteriales</taxon>
        <taxon>Clostridiaceae</taxon>
        <taxon>Clostridium</taxon>
    </lineage>
</organism>
<gene>
    <name evidence="2" type="ORF">C1I91_22905</name>
</gene>
<dbReference type="AlphaFoldDB" id="A0A410DYX2"/>
<reference evidence="2 3" key="1">
    <citation type="submission" date="2018-01" db="EMBL/GenBank/DDBJ databases">
        <title>Genome Sequencing and Assembly of Anaerobacter polyendosporus strain CT4.</title>
        <authorList>
            <person name="Tachaapaikoon C."/>
            <person name="Sutheeworapong S."/>
            <person name="Jenjaroenpun P."/>
            <person name="Wongsurawat T."/>
            <person name="Nookeaw I."/>
            <person name="Cheawchanlertfa P."/>
            <person name="Kosugi A."/>
            <person name="Cheevadhanarak S."/>
            <person name="Ratanakhanokchai K."/>
        </authorList>
    </citation>
    <scope>NUCLEOTIDE SEQUENCE [LARGE SCALE GENOMIC DNA]</scope>
    <source>
        <strain evidence="2 3">CT4</strain>
    </source>
</reference>
<accession>A0A410DYX2</accession>
<evidence type="ECO:0000256" key="1">
    <source>
        <dbReference type="SAM" id="Phobius"/>
    </source>
</evidence>
<evidence type="ECO:0000313" key="3">
    <source>
        <dbReference type="Proteomes" id="UP000286268"/>
    </source>
</evidence>
<sequence length="106" mass="11630">MDFIFKVLIIIYGSFDIIAGAFGLKYKKGSRLGSILMIVAGGMLIVVGITRNHSILNTTTLLGGLILTHIAAMLNGIKMYVNINKGHHIVRLIISLAMISLYLWTK</sequence>
<keyword evidence="3" id="KW-1185">Reference proteome</keyword>
<dbReference type="KEGG" id="cmah:C1I91_22905"/>
<dbReference type="RefSeq" id="WP_128214979.1">
    <property type="nucleotide sequence ID" value="NZ_CP025746.1"/>
</dbReference>
<dbReference type="Proteomes" id="UP000286268">
    <property type="component" value="Chromosome"/>
</dbReference>